<sequence length="192" mass="22707">MYTYKVNQNQNENINNYSNFFVTLRGVFLALILFCASFLAPYIGCNYQNILNEHRYFRHFLLFLVIYFSINLVDPNIETYENPIYPIIKSVFVYLIFLFLNMIDISVIIIVLVLFTGLIITSQYYNYFRKISPNPDKGSINFFNIIQIILSLSIIILLILSTIFNYKNKNFKNNFFNLNKCTKFKVQGQINN</sequence>
<name>A0AB39J7V6_9VIRU</name>
<feature type="transmembrane region" description="Helical" evidence="1">
    <location>
        <begin position="56"/>
        <end position="72"/>
    </location>
</feature>
<keyword evidence="1" id="KW-1133">Transmembrane helix</keyword>
<evidence type="ECO:0000256" key="1">
    <source>
        <dbReference type="SAM" id="Phobius"/>
    </source>
</evidence>
<proteinExistence type="predicted"/>
<feature type="transmembrane region" description="Helical" evidence="1">
    <location>
        <begin position="107"/>
        <end position="125"/>
    </location>
</feature>
<feature type="transmembrane region" description="Helical" evidence="1">
    <location>
        <begin position="145"/>
        <end position="166"/>
    </location>
</feature>
<accession>A0AB39J7V6</accession>
<keyword evidence="1" id="KW-0812">Transmembrane</keyword>
<protein>
    <submittedName>
        <fullName evidence="2">Uncharacterized protein</fullName>
    </submittedName>
</protein>
<reference evidence="2" key="1">
    <citation type="submission" date="2024-03" db="EMBL/GenBank/DDBJ databases">
        <title>Eukaryotic viruses encode the ribosomal protein eL40.</title>
        <authorList>
            <person name="Thomy J."/>
            <person name="Schvarcz C.R."/>
            <person name="McBeain K.A."/>
            <person name="Edwards K.F."/>
            <person name="Steward G.F."/>
        </authorList>
    </citation>
    <scope>NUCLEOTIDE SEQUENCE</scope>
    <source>
        <strain evidence="2">FloV-SA2</strain>
    </source>
</reference>
<keyword evidence="1" id="KW-0472">Membrane</keyword>
<evidence type="ECO:0000313" key="2">
    <source>
        <dbReference type="EMBL" id="XDO01867.1"/>
    </source>
</evidence>
<gene>
    <name evidence="2" type="ORF">FloV-SA2_00041</name>
</gene>
<organism evidence="2">
    <name type="scientific">Florenciella sp. virus SA2</name>
    <dbReference type="NCBI Taxonomy" id="3240092"/>
    <lineage>
        <taxon>Viruses</taxon>
    </lineage>
</organism>
<feature type="transmembrane region" description="Helical" evidence="1">
    <location>
        <begin position="84"/>
        <end position="100"/>
    </location>
</feature>
<dbReference type="EMBL" id="PP542043">
    <property type="protein sequence ID" value="XDO01867.1"/>
    <property type="molecule type" value="Genomic_DNA"/>
</dbReference>
<feature type="transmembrane region" description="Helical" evidence="1">
    <location>
        <begin position="20"/>
        <end position="44"/>
    </location>
</feature>